<evidence type="ECO:0000313" key="5">
    <source>
        <dbReference type="EMBL" id="GJE57808.1"/>
    </source>
</evidence>
<reference evidence="5" key="2">
    <citation type="submission" date="2021-08" db="EMBL/GenBank/DDBJ databases">
        <authorList>
            <person name="Tani A."/>
            <person name="Ola A."/>
            <person name="Ogura Y."/>
            <person name="Katsura K."/>
            <person name="Hayashi T."/>
        </authorList>
    </citation>
    <scope>NUCLEOTIDE SEQUENCE</scope>
    <source>
        <strain evidence="5">DSM 23674</strain>
    </source>
</reference>
<proteinExistence type="predicted"/>
<reference evidence="5" key="1">
    <citation type="journal article" date="2021" name="Front. Microbiol.">
        <title>Comprehensive Comparative Genomics and Phenotyping of Methylobacterium Species.</title>
        <authorList>
            <person name="Alessa O."/>
            <person name="Ogura Y."/>
            <person name="Fujitani Y."/>
            <person name="Takami H."/>
            <person name="Hayashi T."/>
            <person name="Sahin N."/>
            <person name="Tani A."/>
        </authorList>
    </citation>
    <scope>NUCLEOTIDE SEQUENCE</scope>
    <source>
        <strain evidence="5">DSM 23674</strain>
    </source>
</reference>
<dbReference type="Gene3D" id="3.40.50.150">
    <property type="entry name" value="Vaccinia Virus protein VP39"/>
    <property type="match status" value="1"/>
</dbReference>
<dbReference type="Proteomes" id="UP001055101">
    <property type="component" value="Unassembled WGS sequence"/>
</dbReference>
<dbReference type="SUPFAM" id="SSF53335">
    <property type="entry name" value="S-adenosyl-L-methionine-dependent methyltransferases"/>
    <property type="match status" value="1"/>
</dbReference>
<evidence type="ECO:0000256" key="2">
    <source>
        <dbReference type="ARBA" id="ARBA00022679"/>
    </source>
</evidence>
<keyword evidence="1" id="KW-0489">Methyltransferase</keyword>
<dbReference type="InterPro" id="IPR050602">
    <property type="entry name" value="Malonyl-ACP_OMT"/>
</dbReference>
<feature type="region of interest" description="Disordered" evidence="3">
    <location>
        <begin position="283"/>
        <end position="318"/>
    </location>
</feature>
<comment type="caution">
    <text evidence="5">The sequence shown here is derived from an EMBL/GenBank/DDBJ whole genome shotgun (WGS) entry which is preliminary data.</text>
</comment>
<name>A0ABQ4TR24_9HYPH</name>
<dbReference type="CDD" id="cd02440">
    <property type="entry name" value="AdoMet_MTases"/>
    <property type="match status" value="1"/>
</dbReference>
<dbReference type="PANTHER" id="PTHR13090:SF1">
    <property type="entry name" value="ARGININE-HYDROXYLASE NDUFAF5, MITOCHONDRIAL"/>
    <property type="match status" value="1"/>
</dbReference>
<gene>
    <name evidence="5" type="ORF">EKPJFOCH_4328</name>
</gene>
<evidence type="ECO:0000313" key="6">
    <source>
        <dbReference type="Proteomes" id="UP001055101"/>
    </source>
</evidence>
<keyword evidence="2" id="KW-0808">Transferase</keyword>
<evidence type="ECO:0000256" key="3">
    <source>
        <dbReference type="SAM" id="MobiDB-lite"/>
    </source>
</evidence>
<dbReference type="Pfam" id="PF08241">
    <property type="entry name" value="Methyltransf_11"/>
    <property type="match status" value="1"/>
</dbReference>
<accession>A0ABQ4TR24</accession>
<dbReference type="EMBL" id="BPRA01000030">
    <property type="protein sequence ID" value="GJE57808.1"/>
    <property type="molecule type" value="Genomic_DNA"/>
</dbReference>
<evidence type="ECO:0000256" key="1">
    <source>
        <dbReference type="ARBA" id="ARBA00022603"/>
    </source>
</evidence>
<protein>
    <recommendedName>
        <fullName evidence="4">Methyltransferase type 11 domain-containing protein</fullName>
    </recommendedName>
</protein>
<feature type="domain" description="Methyltransferase type 11" evidence="4">
    <location>
        <begin position="106"/>
        <end position="155"/>
    </location>
</feature>
<dbReference type="InterPro" id="IPR013216">
    <property type="entry name" value="Methyltransf_11"/>
</dbReference>
<keyword evidence="6" id="KW-1185">Reference proteome</keyword>
<evidence type="ECO:0000259" key="4">
    <source>
        <dbReference type="Pfam" id="PF08241"/>
    </source>
</evidence>
<sequence length="318" mass="35199">MMRLTLAAKQELPHLRRTMNQPTPLFDPALLRQRLSRARRDGYADFLMARAIDDVDERLGTVLRRFPLALDLATPIPAATRWLRGSGRTDAVVRLSPVPEPGEPLCLVGDPEALPFGNVPEFDLAVSLLALHAVNDLPGTLVQLRRALKPDGLFIGCLLGGATLTELRQAFQHAESEMEGGISPRVAPFAEVRDLGGLLQRAGFSLPVTDSERVTVRYADPFALTRDLRAMGLTNALTERRRTPLRRATLLRMAEIYAERFSDHDGRLRATFEMIWLSGWTPHESQQKPLKPGSAKSRLADALGTPEHVVSGREGNPR</sequence>
<dbReference type="InterPro" id="IPR029063">
    <property type="entry name" value="SAM-dependent_MTases_sf"/>
</dbReference>
<dbReference type="PANTHER" id="PTHR13090">
    <property type="entry name" value="ARGININE-HYDROXYLASE NDUFAF5, MITOCHONDRIAL"/>
    <property type="match status" value="1"/>
</dbReference>
<organism evidence="5 6">
    <name type="scientific">Methylobacterium thuringiense</name>
    <dbReference type="NCBI Taxonomy" id="1003091"/>
    <lineage>
        <taxon>Bacteria</taxon>
        <taxon>Pseudomonadati</taxon>
        <taxon>Pseudomonadota</taxon>
        <taxon>Alphaproteobacteria</taxon>
        <taxon>Hyphomicrobiales</taxon>
        <taxon>Methylobacteriaceae</taxon>
        <taxon>Methylobacterium</taxon>
    </lineage>
</organism>